<dbReference type="HOGENOM" id="CLU_1817001_0_0_1"/>
<gene>
    <name evidence="1" type="ORF">SETTUDRAFT_32997</name>
</gene>
<dbReference type="AlphaFoldDB" id="R0JSA7"/>
<dbReference type="GeneID" id="19403725"/>
<accession>R0JSA7</accession>
<dbReference type="RefSeq" id="XP_008028097.1">
    <property type="nucleotide sequence ID" value="XM_008029906.1"/>
</dbReference>
<protein>
    <submittedName>
        <fullName evidence="1">Uncharacterized protein</fullName>
    </submittedName>
</protein>
<reference evidence="1 2" key="2">
    <citation type="journal article" date="2013" name="PLoS Genet.">
        <title>Comparative genome structure, secondary metabolite, and effector coding capacity across Cochliobolus pathogens.</title>
        <authorList>
            <person name="Condon B.J."/>
            <person name="Leng Y."/>
            <person name="Wu D."/>
            <person name="Bushley K.E."/>
            <person name="Ohm R.A."/>
            <person name="Otillar R."/>
            <person name="Martin J."/>
            <person name="Schackwitz W."/>
            <person name="Grimwood J."/>
            <person name="MohdZainudin N."/>
            <person name="Xue C."/>
            <person name="Wang R."/>
            <person name="Manning V.A."/>
            <person name="Dhillon B."/>
            <person name="Tu Z.J."/>
            <person name="Steffenson B.J."/>
            <person name="Salamov A."/>
            <person name="Sun H."/>
            <person name="Lowry S."/>
            <person name="LaButti K."/>
            <person name="Han J."/>
            <person name="Copeland A."/>
            <person name="Lindquist E."/>
            <person name="Barry K."/>
            <person name="Schmutz J."/>
            <person name="Baker S.E."/>
            <person name="Ciuffetti L.M."/>
            <person name="Grigoriev I.V."/>
            <person name="Zhong S."/>
            <person name="Turgeon B.G."/>
        </authorList>
    </citation>
    <scope>NUCLEOTIDE SEQUENCE [LARGE SCALE GENOMIC DNA]</scope>
    <source>
        <strain evidence="2">28A</strain>
    </source>
</reference>
<organism evidence="1 2">
    <name type="scientific">Exserohilum turcicum (strain 28A)</name>
    <name type="common">Northern leaf blight fungus</name>
    <name type="synonym">Setosphaeria turcica</name>
    <dbReference type="NCBI Taxonomy" id="671987"/>
    <lineage>
        <taxon>Eukaryota</taxon>
        <taxon>Fungi</taxon>
        <taxon>Dikarya</taxon>
        <taxon>Ascomycota</taxon>
        <taxon>Pezizomycotina</taxon>
        <taxon>Dothideomycetes</taxon>
        <taxon>Pleosporomycetidae</taxon>
        <taxon>Pleosporales</taxon>
        <taxon>Pleosporineae</taxon>
        <taxon>Pleosporaceae</taxon>
        <taxon>Exserohilum</taxon>
    </lineage>
</organism>
<keyword evidence="2" id="KW-1185">Reference proteome</keyword>
<evidence type="ECO:0000313" key="2">
    <source>
        <dbReference type="Proteomes" id="UP000016935"/>
    </source>
</evidence>
<name>R0JSA7_EXST2</name>
<dbReference type="Proteomes" id="UP000016935">
    <property type="component" value="Unassembled WGS sequence"/>
</dbReference>
<evidence type="ECO:0000313" key="1">
    <source>
        <dbReference type="EMBL" id="EOA83988.1"/>
    </source>
</evidence>
<proteinExistence type="predicted"/>
<dbReference type="EMBL" id="KB908814">
    <property type="protein sequence ID" value="EOA83988.1"/>
    <property type="molecule type" value="Genomic_DNA"/>
</dbReference>
<sequence length="142" mass="15323">MPDTTHCIDASALRDIVCGTLKWDSRNQGLIPCHMIEDHLSREEQFLSARLRLAVRPLGGLRVTFVDDVARAVCGTVGKRSRSSIESLLNCESNADPGGIHHSSPGEDSGRALKTTARSLHSQSLPSANYGICGRMLGDSHT</sequence>
<reference evidence="1 2" key="1">
    <citation type="journal article" date="2012" name="PLoS Pathog.">
        <title>Diverse lifestyles and strategies of plant pathogenesis encoded in the genomes of eighteen Dothideomycetes fungi.</title>
        <authorList>
            <person name="Ohm R.A."/>
            <person name="Feau N."/>
            <person name="Henrissat B."/>
            <person name="Schoch C.L."/>
            <person name="Horwitz B.A."/>
            <person name="Barry K.W."/>
            <person name="Condon B.J."/>
            <person name="Copeland A.C."/>
            <person name="Dhillon B."/>
            <person name="Glaser F."/>
            <person name="Hesse C.N."/>
            <person name="Kosti I."/>
            <person name="LaButti K."/>
            <person name="Lindquist E.A."/>
            <person name="Lucas S."/>
            <person name="Salamov A.A."/>
            <person name="Bradshaw R.E."/>
            <person name="Ciuffetti L."/>
            <person name="Hamelin R.C."/>
            <person name="Kema G.H.J."/>
            <person name="Lawrence C."/>
            <person name="Scott J.A."/>
            <person name="Spatafora J.W."/>
            <person name="Turgeon B.G."/>
            <person name="de Wit P.J.G.M."/>
            <person name="Zhong S."/>
            <person name="Goodwin S.B."/>
            <person name="Grigoriev I.V."/>
        </authorList>
    </citation>
    <scope>NUCLEOTIDE SEQUENCE [LARGE SCALE GENOMIC DNA]</scope>
    <source>
        <strain evidence="2">28A</strain>
    </source>
</reference>